<evidence type="ECO:0000259" key="1">
    <source>
        <dbReference type="Pfam" id="PF12705"/>
    </source>
</evidence>
<sequence length="976" mass="107966">MFDPQTTPRIFGVPPGADFARALVTGLHARMRGQPPEAMARVQIYLNTRRMQRRVQEIFCEEGALLLPRLHLVTDLAQDLPMPGLPAPVPGLRRRLELMQLVSELLARAPDLAPRAAIYDLADSLAALMEEMQGEGVGPEALERLDLNEHARHWDRALRFLRIVTRFLTEDAPPDAEALRRRVVRALAAGWQAAPPDHPILVAGSTGSRGTTALFMRTVAALPQGALVLPGFDFDLPAPVWSGLTDATTAEDHPQYRFRRLMEEIGFSAETVTNWARDDAPDPARNRLISLSLRPAPVTDQWMQEGRALRGLGGACARMSLIEAPGPRAEALAIALCLREAAEHGRRACLISPDRILTRQVTAALGRWAILPDDSAGRPLGLSPPGRLLRHVAALFGRRLTAEQLLIVLKHPLTHSGSARGPHLLHTRELELHLRRYGPVFPRPEDLRYWADKRDEARPWADWLAGLLEGCESMGDRPLADHIADHRRVAEALAQGPEGEGAGTLWDQEAGTAAREVLRDLAREADVAGSLSPTDYANLFASILSRQEVREAVEAHPLISIHGPREARELGADLVILGGLNDGIWPALPAPDPWLNRQMRMEASLLLPERQVGLSAHDYQIAVAAPQVVLTRALRDAEAQTVPSRWVNRLTNLLGGLDGGPEALTQMRDRGARWLTLAAAIESPAAQMPAAGRPAPRPPVAARPAELPVTRIQTLIRDPYAIYARYILRLQPLDPLRAGPDPRLRGSVLHLIFERFRTLEPGESLPDARARLLAITEAVLDAEIPWPAARRLWRARLERVADWFLMREAGRKGAPVLIERKGSVTLEKADFRLTARPDRIDRLPDGRLHLLDYKTGNPPTPKQQQSFDKQLLLEAAMAERGGFADLGPAEVARITYIGLGSTPKEVETEITPELTEEVWHGLERLIGRYQRRETGYAARRAMFKDDFAGDYDHLARYGEWDLSDLAAPEDVGEEGA</sequence>
<evidence type="ECO:0000313" key="5">
    <source>
        <dbReference type="Proteomes" id="UP000634647"/>
    </source>
</evidence>
<reference evidence="3 4" key="2">
    <citation type="submission" date="2016-10" db="EMBL/GenBank/DDBJ databases">
        <authorList>
            <person name="Varghese N."/>
            <person name="Submissions S."/>
        </authorList>
    </citation>
    <scope>NUCLEOTIDE SEQUENCE [LARGE SCALE GENOMIC DNA]</scope>
    <source>
        <strain evidence="3 4">DSM 24802</strain>
    </source>
</reference>
<dbReference type="RefSeq" id="WP_035842651.1">
    <property type="nucleotide sequence ID" value="NZ_BNAB01000001.1"/>
</dbReference>
<dbReference type="EMBL" id="FNOB01000004">
    <property type="protein sequence ID" value="SDW50163.1"/>
    <property type="molecule type" value="Genomic_DNA"/>
</dbReference>
<evidence type="ECO:0000313" key="3">
    <source>
        <dbReference type="EMBL" id="SDW50163.1"/>
    </source>
</evidence>
<dbReference type="EMBL" id="BNAB01000001">
    <property type="protein sequence ID" value="GHD98284.1"/>
    <property type="molecule type" value="Genomic_DNA"/>
</dbReference>
<reference evidence="2" key="1">
    <citation type="journal article" date="2014" name="Int. J. Syst. Evol. Microbiol.">
        <title>Complete genome sequence of Corynebacterium casei LMG S-19264T (=DSM 44701T), isolated from a smear-ripened cheese.</title>
        <authorList>
            <consortium name="US DOE Joint Genome Institute (JGI-PGF)"/>
            <person name="Walter F."/>
            <person name="Albersmeier A."/>
            <person name="Kalinowski J."/>
            <person name="Ruckert C."/>
        </authorList>
    </citation>
    <scope>NUCLEOTIDE SEQUENCE</scope>
    <source>
        <strain evidence="2">CGMCC 1.10859</strain>
    </source>
</reference>
<keyword evidence="4" id="KW-1185">Reference proteome</keyword>
<dbReference type="InterPro" id="IPR011604">
    <property type="entry name" value="PDDEXK-like_dom_sf"/>
</dbReference>
<dbReference type="InterPro" id="IPR014153">
    <property type="entry name" value="Ds_break_AddB"/>
</dbReference>
<dbReference type="Proteomes" id="UP000634647">
    <property type="component" value="Unassembled WGS sequence"/>
</dbReference>
<gene>
    <name evidence="2" type="ORF">GCM10008024_01180</name>
    <name evidence="3" type="ORF">SAMN05444006_10498</name>
</gene>
<dbReference type="Gene3D" id="3.90.320.10">
    <property type="match status" value="1"/>
</dbReference>
<dbReference type="NCBIfam" id="TIGR02786">
    <property type="entry name" value="addB_alphas"/>
    <property type="match status" value="1"/>
</dbReference>
<dbReference type="Pfam" id="PF12705">
    <property type="entry name" value="PDDEXK_1"/>
    <property type="match status" value="1"/>
</dbReference>
<accession>A0AAN4ZXM8</accession>
<dbReference type="InterPro" id="IPR038726">
    <property type="entry name" value="PDDEXK_AddAB-type"/>
</dbReference>
<organism evidence="2 5">
    <name type="scientific">Allgaiera indica</name>
    <dbReference type="NCBI Taxonomy" id="765699"/>
    <lineage>
        <taxon>Bacteria</taxon>
        <taxon>Pseudomonadati</taxon>
        <taxon>Pseudomonadota</taxon>
        <taxon>Alphaproteobacteria</taxon>
        <taxon>Rhodobacterales</taxon>
        <taxon>Paracoccaceae</taxon>
        <taxon>Allgaiera</taxon>
    </lineage>
</organism>
<evidence type="ECO:0000313" key="2">
    <source>
        <dbReference type="EMBL" id="GHD98284.1"/>
    </source>
</evidence>
<comment type="caution">
    <text evidence="2">The sequence shown here is derived from an EMBL/GenBank/DDBJ whole genome shotgun (WGS) entry which is preliminary data.</text>
</comment>
<dbReference type="Proteomes" id="UP000199541">
    <property type="component" value="Unassembled WGS sequence"/>
</dbReference>
<dbReference type="AlphaFoldDB" id="A0AAN4ZXM8"/>
<proteinExistence type="predicted"/>
<dbReference type="InterPro" id="IPR027417">
    <property type="entry name" value="P-loop_NTPase"/>
</dbReference>
<dbReference type="SUPFAM" id="SSF52540">
    <property type="entry name" value="P-loop containing nucleoside triphosphate hydrolases"/>
    <property type="match status" value="1"/>
</dbReference>
<feature type="domain" description="PD-(D/E)XK endonuclease-like" evidence="1">
    <location>
        <begin position="709"/>
        <end position="918"/>
    </location>
</feature>
<protein>
    <submittedName>
        <fullName evidence="2">Double-strand break repair protein AddB</fullName>
    </submittedName>
</protein>
<name>A0AAN4ZXM8_9RHOB</name>
<reference evidence="2" key="3">
    <citation type="submission" date="2023-06" db="EMBL/GenBank/DDBJ databases">
        <authorList>
            <person name="Sun Q."/>
            <person name="Zhou Y."/>
        </authorList>
    </citation>
    <scope>NUCLEOTIDE SEQUENCE</scope>
    <source>
        <strain evidence="2">CGMCC 1.10859</strain>
    </source>
</reference>
<evidence type="ECO:0000313" key="4">
    <source>
        <dbReference type="Proteomes" id="UP000199541"/>
    </source>
</evidence>